<comment type="caution">
    <text evidence="5">The sequence shown here is derived from an EMBL/GenBank/DDBJ whole genome shotgun (WGS) entry which is preliminary data.</text>
</comment>
<evidence type="ECO:0000259" key="4">
    <source>
        <dbReference type="PROSITE" id="PS51710"/>
    </source>
</evidence>
<dbReference type="STRING" id="1618583.US75_C0031G0010"/>
<evidence type="ECO:0000313" key="6">
    <source>
        <dbReference type="Proteomes" id="UP000034096"/>
    </source>
</evidence>
<dbReference type="EMBL" id="LBUE01000031">
    <property type="protein sequence ID" value="KKQ55135.1"/>
    <property type="molecule type" value="Genomic_DNA"/>
</dbReference>
<dbReference type="Gene3D" id="3.10.20.30">
    <property type="match status" value="1"/>
</dbReference>
<dbReference type="InterPro" id="IPR027417">
    <property type="entry name" value="P-loop_NTPase"/>
</dbReference>
<dbReference type="Gene3D" id="3.40.50.300">
    <property type="entry name" value="P-loop containing nucleotide triphosphate hydrolases"/>
    <property type="match status" value="1"/>
</dbReference>
<name>A0A0G0IVS1_9BACT</name>
<dbReference type="InterPro" id="IPR031167">
    <property type="entry name" value="G_OBG"/>
</dbReference>
<dbReference type="PRINTS" id="PR00326">
    <property type="entry name" value="GTP1OBG"/>
</dbReference>
<accession>A0A0G0IVS1</accession>
<evidence type="ECO:0000256" key="1">
    <source>
        <dbReference type="ARBA" id="ARBA00022741"/>
    </source>
</evidence>
<dbReference type="InterPro" id="IPR005225">
    <property type="entry name" value="Small_GTP-bd"/>
</dbReference>
<dbReference type="Pfam" id="PF16897">
    <property type="entry name" value="MMR_HSR1_Xtn"/>
    <property type="match status" value="1"/>
</dbReference>
<dbReference type="Gene3D" id="6.10.140.1070">
    <property type="match status" value="1"/>
</dbReference>
<dbReference type="NCBIfam" id="TIGR00231">
    <property type="entry name" value="small_GTP"/>
    <property type="match status" value="1"/>
</dbReference>
<dbReference type="GO" id="GO:0005525">
    <property type="term" value="F:GTP binding"/>
    <property type="evidence" value="ECO:0007669"/>
    <property type="project" value="UniProtKB-KW"/>
</dbReference>
<dbReference type="PROSITE" id="PS51710">
    <property type="entry name" value="G_OBG"/>
    <property type="match status" value="1"/>
</dbReference>
<dbReference type="GO" id="GO:0003924">
    <property type="term" value="F:GTPase activity"/>
    <property type="evidence" value="ECO:0007669"/>
    <property type="project" value="InterPro"/>
</dbReference>
<dbReference type="PROSITE" id="PS00905">
    <property type="entry name" value="GTP1_OBG"/>
    <property type="match status" value="1"/>
</dbReference>
<feature type="domain" description="OBG-type G" evidence="4">
    <location>
        <begin position="66"/>
        <end position="288"/>
    </location>
</feature>
<evidence type="ECO:0000256" key="3">
    <source>
        <dbReference type="ARBA" id="ARBA00023134"/>
    </source>
</evidence>
<organism evidence="5 6">
    <name type="scientific">Candidatus Woesebacteria bacterium GW2011_GWC1_38_13</name>
    <dbReference type="NCBI Taxonomy" id="1618583"/>
    <lineage>
        <taxon>Bacteria</taxon>
        <taxon>Candidatus Woeseibacteriota</taxon>
    </lineage>
</organism>
<dbReference type="InterPro" id="IPR045001">
    <property type="entry name" value="DRG"/>
</dbReference>
<keyword evidence="1" id="KW-0547">Nucleotide-binding</keyword>
<dbReference type="InterPro" id="IPR031662">
    <property type="entry name" value="GTP-binding_2"/>
</dbReference>
<evidence type="ECO:0000313" key="5">
    <source>
        <dbReference type="EMBL" id="KKQ55135.1"/>
    </source>
</evidence>
<dbReference type="InterPro" id="IPR012675">
    <property type="entry name" value="Beta-grasp_dom_sf"/>
</dbReference>
<dbReference type="SUPFAM" id="SSF52540">
    <property type="entry name" value="P-loop containing nucleoside triphosphate hydrolases"/>
    <property type="match status" value="1"/>
</dbReference>
<dbReference type="InterPro" id="IPR006074">
    <property type="entry name" value="GTP1-OBG_CS"/>
</dbReference>
<dbReference type="InterPro" id="IPR006073">
    <property type="entry name" value="GTP-bd"/>
</dbReference>
<keyword evidence="2" id="KW-0460">Magnesium</keyword>
<proteinExistence type="predicted"/>
<gene>
    <name evidence="5" type="ORF">US75_C0031G0010</name>
</gene>
<evidence type="ECO:0000256" key="2">
    <source>
        <dbReference type="ARBA" id="ARBA00022842"/>
    </source>
</evidence>
<protein>
    <submittedName>
        <fullName evidence="5">Small GTP-binding protein</fullName>
    </submittedName>
</protein>
<dbReference type="Proteomes" id="UP000034096">
    <property type="component" value="Unassembled WGS sequence"/>
</dbReference>
<reference evidence="5 6" key="1">
    <citation type="journal article" date="2015" name="Nature">
        <title>rRNA introns, odd ribosomes, and small enigmatic genomes across a large radiation of phyla.</title>
        <authorList>
            <person name="Brown C.T."/>
            <person name="Hug L.A."/>
            <person name="Thomas B.C."/>
            <person name="Sharon I."/>
            <person name="Castelle C.J."/>
            <person name="Singh A."/>
            <person name="Wilkins M.J."/>
            <person name="Williams K.H."/>
            <person name="Banfield J.F."/>
        </authorList>
    </citation>
    <scope>NUCLEOTIDE SEQUENCE [LARGE SCALE GENOMIC DNA]</scope>
</reference>
<dbReference type="PANTHER" id="PTHR43127">
    <property type="entry name" value="DEVELOPMENTALLY-REGULATED GTP-BINDING PROTEIN 2"/>
    <property type="match status" value="1"/>
</dbReference>
<dbReference type="Pfam" id="PF01926">
    <property type="entry name" value="MMR_HSR1"/>
    <property type="match status" value="1"/>
</dbReference>
<sequence>MSDFQKQIEDIEKEIRETPYHKGTEHHIGILRARLSRIKDKVLDSQVRAKGGGGRVGYSVKHQGDATIVLVGPPSVGKSTLLNALTNAQSKVAPYSFTTVSVIPGMMNFRNAKIQILDVPGLIEGAEVGRGRGKEVLSVVRGCDLLVIITEVGKENAIERIKNALEKNGIRIDKKKPDIKIDKKLQGGLEIHSNIRQSIDKETVKEIVMEMGIKNADVTIKEKITMENLFDSLSRNRVYIPSISVINKSDLSVDKPNTDHLSLDTIFISAETGLNLDKLRGLIWQKLNFITVYLVKDNEEPNTNNPYVAKHGTKLLEILGSLGSNFSENKTYARVWGSGARFPGQEVSLSAYAVDGMQIRFI</sequence>
<dbReference type="AlphaFoldDB" id="A0A0G0IVS1"/>
<keyword evidence="3" id="KW-0342">GTP-binding</keyword>